<dbReference type="Pfam" id="PF01522">
    <property type="entry name" value="Polysacc_deac_1"/>
    <property type="match status" value="2"/>
</dbReference>
<reference evidence="4 5" key="1">
    <citation type="submission" date="2019-08" db="EMBL/GenBank/DDBJ databases">
        <title>Parahaliea maris sp. nov., isolated from the surface seawater.</title>
        <authorList>
            <person name="Liu Y."/>
        </authorList>
    </citation>
    <scope>NUCLEOTIDE SEQUENCE [LARGE SCALE GENOMIC DNA]</scope>
    <source>
        <strain evidence="4 5">S2-26</strain>
    </source>
</reference>
<dbReference type="PANTHER" id="PTHR34216:SF3">
    <property type="entry name" value="POLY-BETA-1,6-N-ACETYL-D-GLUCOSAMINE N-DEACETYLASE"/>
    <property type="match status" value="1"/>
</dbReference>
<accession>A0A5C8ZPE6</accession>
<evidence type="ECO:0000256" key="2">
    <source>
        <dbReference type="ARBA" id="ARBA00022729"/>
    </source>
</evidence>
<dbReference type="InterPro" id="IPR002509">
    <property type="entry name" value="NODB_dom"/>
</dbReference>
<feature type="domain" description="NodB homology" evidence="3">
    <location>
        <begin position="80"/>
        <end position="125"/>
    </location>
</feature>
<dbReference type="GO" id="GO:0005975">
    <property type="term" value="P:carbohydrate metabolic process"/>
    <property type="evidence" value="ECO:0007669"/>
    <property type="project" value="InterPro"/>
</dbReference>
<keyword evidence="5" id="KW-1185">Reference proteome</keyword>
<comment type="caution">
    <text evidence="4">The sequence shown here is derived from an EMBL/GenBank/DDBJ whole genome shotgun (WGS) entry which is preliminary data.</text>
</comment>
<sequence>MKHGLLWIARALGLFALCSWLTRRELRILCYHGIWDGPGHYGNYLFMSPGKFRSRLAFLQDWGARVLPLPVALERLAQGRLPARAVVITIDDGWASTVAHMVPALEQAGFPATLYVTSYYAHNQRPVLNVALAYALSRWAAGERDSTLLPLPGLGQLNCPAGDAIALHRATDQVIEHASTLADDDARQAFLCSVISATGLAQDPVWGGPAFRLASRDQLREASAKGIDLQLHTHRHRTTCNGTSCLAQELADNRSWLTGVGEGPFEHFCYPSGQYQASDWEVLRRQGIESATTTEIGLCRRGENPYALPRILDGESLSELELEAELSGFLTMLRRISRR</sequence>
<organism evidence="4 5">
    <name type="scientific">Parahaliea aestuarii</name>
    <dbReference type="NCBI Taxonomy" id="1852021"/>
    <lineage>
        <taxon>Bacteria</taxon>
        <taxon>Pseudomonadati</taxon>
        <taxon>Pseudomonadota</taxon>
        <taxon>Gammaproteobacteria</taxon>
        <taxon>Cellvibrionales</taxon>
        <taxon>Halieaceae</taxon>
        <taxon>Parahaliea</taxon>
    </lineage>
</organism>
<name>A0A5C8ZPE6_9GAMM</name>
<dbReference type="RefSeq" id="WP_148065502.1">
    <property type="nucleotide sequence ID" value="NZ_VRYZ01000008.1"/>
</dbReference>
<feature type="domain" description="NodB homology" evidence="3">
    <location>
        <begin position="216"/>
        <end position="289"/>
    </location>
</feature>
<protein>
    <submittedName>
        <fullName evidence="4">Polysaccharide deacetylase family protein</fullName>
    </submittedName>
</protein>
<comment type="subcellular location">
    <subcellularLocation>
        <location evidence="1">Secreted</location>
    </subcellularLocation>
</comment>
<proteinExistence type="predicted"/>
<evidence type="ECO:0000313" key="4">
    <source>
        <dbReference type="EMBL" id="TXS89644.1"/>
    </source>
</evidence>
<dbReference type="PANTHER" id="PTHR34216">
    <property type="match status" value="1"/>
</dbReference>
<keyword evidence="2" id="KW-0732">Signal</keyword>
<gene>
    <name evidence="4" type="ORF">FVW59_16640</name>
</gene>
<dbReference type="AlphaFoldDB" id="A0A5C8ZPE6"/>
<dbReference type="EMBL" id="VRYZ01000008">
    <property type="protein sequence ID" value="TXS89644.1"/>
    <property type="molecule type" value="Genomic_DNA"/>
</dbReference>
<dbReference type="OrthoDB" id="9814639at2"/>
<evidence type="ECO:0000313" key="5">
    <source>
        <dbReference type="Proteomes" id="UP000321933"/>
    </source>
</evidence>
<dbReference type="Proteomes" id="UP000321933">
    <property type="component" value="Unassembled WGS sequence"/>
</dbReference>
<dbReference type="SUPFAM" id="SSF88713">
    <property type="entry name" value="Glycoside hydrolase/deacetylase"/>
    <property type="match status" value="1"/>
</dbReference>
<dbReference type="InterPro" id="IPR011330">
    <property type="entry name" value="Glyco_hydro/deAcase_b/a-brl"/>
</dbReference>
<evidence type="ECO:0000259" key="3">
    <source>
        <dbReference type="Pfam" id="PF01522"/>
    </source>
</evidence>
<dbReference type="Gene3D" id="3.20.20.370">
    <property type="entry name" value="Glycoside hydrolase/deacetylase"/>
    <property type="match status" value="1"/>
</dbReference>
<dbReference type="InterPro" id="IPR051398">
    <property type="entry name" value="Polysacch_Deacetylase"/>
</dbReference>
<dbReference type="CDD" id="cd10918">
    <property type="entry name" value="CE4_NodB_like_5s_6s"/>
    <property type="match status" value="1"/>
</dbReference>
<evidence type="ECO:0000256" key="1">
    <source>
        <dbReference type="ARBA" id="ARBA00004613"/>
    </source>
</evidence>
<dbReference type="GO" id="GO:0016810">
    <property type="term" value="F:hydrolase activity, acting on carbon-nitrogen (but not peptide) bonds"/>
    <property type="evidence" value="ECO:0007669"/>
    <property type="project" value="InterPro"/>
</dbReference>
<dbReference type="GO" id="GO:0005576">
    <property type="term" value="C:extracellular region"/>
    <property type="evidence" value="ECO:0007669"/>
    <property type="project" value="UniProtKB-SubCell"/>
</dbReference>